<evidence type="ECO:0000259" key="2">
    <source>
        <dbReference type="Pfam" id="PF01425"/>
    </source>
</evidence>
<protein>
    <submittedName>
        <fullName evidence="3">Amidase</fullName>
    </submittedName>
</protein>
<dbReference type="InterPro" id="IPR000120">
    <property type="entry name" value="Amidase"/>
</dbReference>
<name>A0A4Y9SF37_9BURK</name>
<dbReference type="InterPro" id="IPR023631">
    <property type="entry name" value="Amidase_dom"/>
</dbReference>
<dbReference type="AlphaFoldDB" id="A0A4Y9SF37"/>
<dbReference type="GO" id="GO:0003824">
    <property type="term" value="F:catalytic activity"/>
    <property type="evidence" value="ECO:0007669"/>
    <property type="project" value="InterPro"/>
</dbReference>
<comment type="caution">
    <text evidence="3">The sequence shown here is derived from an EMBL/GenBank/DDBJ whole genome shotgun (WGS) entry which is preliminary data.</text>
</comment>
<dbReference type="Pfam" id="PF01425">
    <property type="entry name" value="Amidase"/>
    <property type="match status" value="1"/>
</dbReference>
<accession>A0A4Y9SF37</accession>
<organism evidence="3 4">
    <name type="scientific">Zemynaea arenosa</name>
    <dbReference type="NCBI Taxonomy" id="2561931"/>
    <lineage>
        <taxon>Bacteria</taxon>
        <taxon>Pseudomonadati</taxon>
        <taxon>Pseudomonadota</taxon>
        <taxon>Betaproteobacteria</taxon>
        <taxon>Burkholderiales</taxon>
        <taxon>Oxalobacteraceae</taxon>
        <taxon>Telluria group</taxon>
        <taxon>Zemynaea</taxon>
    </lineage>
</organism>
<dbReference type="PANTHER" id="PTHR11895:SF7">
    <property type="entry name" value="GLUTAMYL-TRNA(GLN) AMIDOTRANSFERASE SUBUNIT A, MITOCHONDRIAL"/>
    <property type="match status" value="1"/>
</dbReference>
<dbReference type="EMBL" id="SPVF01000145">
    <property type="protein sequence ID" value="TFW19560.1"/>
    <property type="molecule type" value="Genomic_DNA"/>
</dbReference>
<evidence type="ECO:0000313" key="3">
    <source>
        <dbReference type="EMBL" id="TFW19560.1"/>
    </source>
</evidence>
<dbReference type="Proteomes" id="UP000298438">
    <property type="component" value="Unassembled WGS sequence"/>
</dbReference>
<dbReference type="SUPFAM" id="SSF75304">
    <property type="entry name" value="Amidase signature (AS) enzymes"/>
    <property type="match status" value="1"/>
</dbReference>
<dbReference type="Gene3D" id="3.90.1300.10">
    <property type="entry name" value="Amidase signature (AS) domain"/>
    <property type="match status" value="1"/>
</dbReference>
<dbReference type="RefSeq" id="WP_135207379.1">
    <property type="nucleotide sequence ID" value="NZ_SPVF01000145.1"/>
</dbReference>
<feature type="domain" description="Amidase" evidence="2">
    <location>
        <begin position="33"/>
        <end position="451"/>
    </location>
</feature>
<dbReference type="PANTHER" id="PTHR11895">
    <property type="entry name" value="TRANSAMIDASE"/>
    <property type="match status" value="1"/>
</dbReference>
<evidence type="ECO:0000313" key="4">
    <source>
        <dbReference type="Proteomes" id="UP000298438"/>
    </source>
</evidence>
<evidence type="ECO:0000256" key="1">
    <source>
        <dbReference type="ARBA" id="ARBA00009199"/>
    </source>
</evidence>
<reference evidence="3 4" key="1">
    <citation type="submission" date="2019-03" db="EMBL/GenBank/DDBJ databases">
        <title>Draft Genome Sequence of Massilia arenosa sp. nov., a Novel Massilia Species Isolated from a Sandy-loam Maize Soil.</title>
        <authorList>
            <person name="Raths R."/>
            <person name="Peta V."/>
            <person name="Bucking H."/>
        </authorList>
    </citation>
    <scope>NUCLEOTIDE SEQUENCE [LARGE SCALE GENOMIC DNA]</scope>
    <source>
        <strain evidence="3 4">MC02</strain>
    </source>
</reference>
<keyword evidence="4" id="KW-1185">Reference proteome</keyword>
<comment type="similarity">
    <text evidence="1">Belongs to the amidase family.</text>
</comment>
<gene>
    <name evidence="3" type="ORF">E4L96_11585</name>
</gene>
<sequence>MTVESVWVEDALTGRDAVGQAELVRAGELSAVELVDAAIARIARANGKLNVLAAQDFEQARERAKSVRAGGPGGPLAGVPTLIKDLLPYPGLPCGFGSRALAGHVAPEVSDYARDVGDAGLIVLGKSTTSEFGLLGTTQTLAHGVTHNPWDLARSPGGSSGGAVAAVASGMVPVAHASDGGGSIRGPASLCGLFGFKPSRQRERSTGPMSDSPFGQIISDHCVSRTVRDSAAWLAMTERPDGAAGFVREPLRRRLRIGWYEATAFGARPDADVAAGLQRTVALCAELGHELVPVAGPRFDAEAASAAFFQMGGASMGMMLGQLRGAGVPVEQLVEPFTLELARRAGADPMQALGQASAVLQHAAGDNARALDGIDVLLCPTVPFPAWPQAELDPAGPFEAIIAFTNRLAGYTAPASLAGWCAMSVPLCESADGLPVGMHFAAAAGQDALLLGLAYELELAAPWRQRHPGWRARGTAA</sequence>
<dbReference type="OrthoDB" id="8576090at2"/>
<proteinExistence type="inferred from homology"/>
<dbReference type="InterPro" id="IPR036928">
    <property type="entry name" value="AS_sf"/>
</dbReference>